<reference evidence="1 2" key="1">
    <citation type="submission" date="2013-07" db="EMBL/GenBank/DDBJ databases">
        <title>Isolation of Lactococcus garvieae strain TRF1 from the fecal material of a timber rattlesnake.</title>
        <authorList>
            <person name="McLaughlin R.W."/>
            <person name="Cochran P.A."/>
            <person name="Dowd S.E."/>
        </authorList>
    </citation>
    <scope>NUCLEOTIDE SEQUENCE [LARGE SCALE GENOMIC DNA]</scope>
    <source>
        <strain evidence="1 2">TRF1</strain>
    </source>
</reference>
<dbReference type="PATRIC" id="fig|1380772.3.peg.209"/>
<organism evidence="1 2">
    <name type="scientific">Lactococcus garvieae TRF1</name>
    <dbReference type="NCBI Taxonomy" id="1380772"/>
    <lineage>
        <taxon>Bacteria</taxon>
        <taxon>Bacillati</taxon>
        <taxon>Bacillota</taxon>
        <taxon>Bacilli</taxon>
        <taxon>Lactobacillales</taxon>
        <taxon>Streptococcaceae</taxon>
        <taxon>Lactococcus</taxon>
    </lineage>
</organism>
<dbReference type="EMBL" id="AVFE01000002">
    <property type="protein sequence ID" value="ETD05672.1"/>
    <property type="molecule type" value="Genomic_DNA"/>
</dbReference>
<evidence type="ECO:0000313" key="2">
    <source>
        <dbReference type="Proteomes" id="UP000018692"/>
    </source>
</evidence>
<sequence length="284" mass="32752">MKFTTNLLSSNTLTHLKKCTFRDFEDFRLKDFADGVHSLDEKFPEFVELFRQVEKQLIFENMLSSEMFITDCLFWGKDTGLHFEDNPTLAHFRLTLVHIPSTTYFNIIITIDPVEKTCVAKAEALDNDRIPIEKEFESFSVLFENSLSGPSNSSFFPRLSEISLKLNINLVHLEEKAVQVVSLNNSDWDLLNLCESGVPVRDLNDKLFGFIRIVNRNNNKKIWIAYRLAPYFPYTNAIVGGAFLLPQNVVSEILHMDLQFEYLPLSLIFSDYLNINVAPNTSLY</sequence>
<gene>
    <name evidence="1" type="ORF">N568_0100965</name>
</gene>
<comment type="caution">
    <text evidence="1">The sequence shown here is derived from an EMBL/GenBank/DDBJ whole genome shotgun (WGS) entry which is preliminary data.</text>
</comment>
<protein>
    <submittedName>
        <fullName evidence="1">Uncharacterized protein</fullName>
    </submittedName>
</protein>
<accession>V8ASX8</accession>
<dbReference type="Proteomes" id="UP000018692">
    <property type="component" value="Unassembled WGS sequence"/>
</dbReference>
<dbReference type="AlphaFoldDB" id="V8ASX8"/>
<name>V8ASX8_9LACT</name>
<evidence type="ECO:0000313" key="1">
    <source>
        <dbReference type="EMBL" id="ETD05672.1"/>
    </source>
</evidence>
<proteinExistence type="predicted"/>